<evidence type="ECO:0000256" key="1">
    <source>
        <dbReference type="SAM" id="MobiDB-lite"/>
    </source>
</evidence>
<feature type="region of interest" description="Disordered" evidence="1">
    <location>
        <begin position="152"/>
        <end position="175"/>
    </location>
</feature>
<organism evidence="3 4">
    <name type="scientific">Actinopolyspora xinjiangensis</name>
    <dbReference type="NCBI Taxonomy" id="405564"/>
    <lineage>
        <taxon>Bacteria</taxon>
        <taxon>Bacillati</taxon>
        <taxon>Actinomycetota</taxon>
        <taxon>Actinomycetes</taxon>
        <taxon>Actinopolysporales</taxon>
        <taxon>Actinopolysporaceae</taxon>
        <taxon>Actinopolyspora</taxon>
    </lineage>
</organism>
<feature type="compositionally biased region" description="Basic and acidic residues" evidence="1">
    <location>
        <begin position="1"/>
        <end position="20"/>
    </location>
</feature>
<dbReference type="AlphaFoldDB" id="A0A1H0WDV2"/>
<keyword evidence="2" id="KW-0812">Transmembrane</keyword>
<sequence>MITVADHREPSEQPHQRPPERTGAADAPEPIDAEVVEERPAERSPAMPGEAPGGPTGQSASGQGSTGSGQPYAGEDTDAHREYQQFLEFQRFREMRRQYGDTPPVPDGAPTTKRPWYRRALRPLRFKPVRRLLYLLVLLLVLTYLYDSTFGGGGGSGSNGSSPGGTESRSAMLPHSPTAAVRTVYDELANRPESVCLLFDSGARRSFAAVHGAESCGAAALRLNERITDETTYKNPDFARDAAQRDEEHSLARISSCELEVSGGPRLGVFRLRQHSSGGWEINGYAAADCED</sequence>
<dbReference type="Proteomes" id="UP000199497">
    <property type="component" value="Unassembled WGS sequence"/>
</dbReference>
<proteinExistence type="predicted"/>
<keyword evidence="4" id="KW-1185">Reference proteome</keyword>
<feature type="transmembrane region" description="Helical" evidence="2">
    <location>
        <begin position="128"/>
        <end position="146"/>
    </location>
</feature>
<feature type="compositionally biased region" description="Low complexity" evidence="1">
    <location>
        <begin position="57"/>
        <end position="71"/>
    </location>
</feature>
<reference evidence="4" key="1">
    <citation type="submission" date="2016-10" db="EMBL/GenBank/DDBJ databases">
        <authorList>
            <person name="Varghese N."/>
            <person name="Submissions S."/>
        </authorList>
    </citation>
    <scope>NUCLEOTIDE SEQUENCE [LARGE SCALE GENOMIC DNA]</scope>
    <source>
        <strain evidence="4">DSM 46732</strain>
    </source>
</reference>
<dbReference type="STRING" id="405564.SAMN04487905_111202"/>
<name>A0A1H0WDV2_9ACTN</name>
<dbReference type="EMBL" id="FNJR01000011">
    <property type="protein sequence ID" value="SDP88476.1"/>
    <property type="molecule type" value="Genomic_DNA"/>
</dbReference>
<gene>
    <name evidence="3" type="ORF">SAMN04487905_111202</name>
</gene>
<accession>A0A1H0WDV2</accession>
<evidence type="ECO:0000256" key="2">
    <source>
        <dbReference type="SAM" id="Phobius"/>
    </source>
</evidence>
<evidence type="ECO:0000313" key="4">
    <source>
        <dbReference type="Proteomes" id="UP000199497"/>
    </source>
</evidence>
<feature type="region of interest" description="Disordered" evidence="1">
    <location>
        <begin position="1"/>
        <end position="76"/>
    </location>
</feature>
<protein>
    <submittedName>
        <fullName evidence="3">Uncharacterized protein</fullName>
    </submittedName>
</protein>
<keyword evidence="2" id="KW-1133">Transmembrane helix</keyword>
<evidence type="ECO:0000313" key="3">
    <source>
        <dbReference type="EMBL" id="SDP88476.1"/>
    </source>
</evidence>
<keyword evidence="2" id="KW-0472">Membrane</keyword>